<keyword evidence="6" id="KW-0732">Signal</keyword>
<sequence length="380" mass="41734">MTGVLQRGYYRGDASTIAYQGTVDVTGRFNTYGIEHNVLAGWEYYGSFGGVQSISADASPINIFRPQYSRENLGSLPRNFFIDQTNEWNGVFFQDQITLFDKLHLMGGGRYDWATNAVGLAFGEDQSLADAEAAARKVNNARFSPRAGIVYQPWEWLSFYGNYVQSLGSANRAFGIDGNVLKPQIGEQFEGGFKTTLFGGRLNSNVAYYHLTRQNLAVSVPGQPFSVAVGEARSQGVEVDVSGQVTDGLSLILTYAYTDAEVLEGDNKGNRLWNVPKHSGSIWARYDVPVEPLHGLSFGAGVFVQDKRPGDPANTFILPSQARVDAMVRYRSKLMKSRLSVQLNAYNLADSTLFGGTLGDRNSINVGIPRMFVGSINYAM</sequence>
<dbReference type="InterPro" id="IPR036942">
    <property type="entry name" value="Beta-barrel_TonB_sf"/>
</dbReference>
<keyword evidence="8" id="KW-0406">Ion transport</keyword>
<keyword evidence="5 12" id="KW-0812">Transmembrane</keyword>
<keyword evidence="2 12" id="KW-0813">Transport</keyword>
<dbReference type="PROSITE" id="PS52016">
    <property type="entry name" value="TONB_DEPENDENT_REC_3"/>
    <property type="match status" value="1"/>
</dbReference>
<keyword evidence="3 12" id="KW-1134">Transmembrane beta strand</keyword>
<comment type="similarity">
    <text evidence="12">Belongs to the TonB-dependent receptor family.</text>
</comment>
<keyword evidence="9" id="KW-0798">TonB box</keyword>
<protein>
    <submittedName>
        <fullName evidence="14">Iron complex outermembrane recepter protein</fullName>
    </submittedName>
</protein>
<dbReference type="GO" id="GO:0009279">
    <property type="term" value="C:cell outer membrane"/>
    <property type="evidence" value="ECO:0007669"/>
    <property type="project" value="UniProtKB-SubCell"/>
</dbReference>
<evidence type="ECO:0000256" key="4">
    <source>
        <dbReference type="ARBA" id="ARBA00022496"/>
    </source>
</evidence>
<dbReference type="GO" id="GO:0015344">
    <property type="term" value="F:siderophore uptake transmembrane transporter activity"/>
    <property type="evidence" value="ECO:0007669"/>
    <property type="project" value="TreeGrafter"/>
</dbReference>
<dbReference type="Gene3D" id="2.40.170.20">
    <property type="entry name" value="TonB-dependent receptor, beta-barrel domain"/>
    <property type="match status" value="1"/>
</dbReference>
<accession>A0A1H8C592</accession>
<keyword evidence="7" id="KW-0408">Iron</keyword>
<dbReference type="EMBL" id="FOCP01000004">
    <property type="protein sequence ID" value="SEM90235.1"/>
    <property type="molecule type" value="Genomic_DNA"/>
</dbReference>
<evidence type="ECO:0000256" key="12">
    <source>
        <dbReference type="PROSITE-ProRule" id="PRU01360"/>
    </source>
</evidence>
<name>A0A1H8C592_9PROT</name>
<evidence type="ECO:0000256" key="7">
    <source>
        <dbReference type="ARBA" id="ARBA00023004"/>
    </source>
</evidence>
<evidence type="ECO:0000256" key="3">
    <source>
        <dbReference type="ARBA" id="ARBA00022452"/>
    </source>
</evidence>
<dbReference type="PANTHER" id="PTHR32552">
    <property type="entry name" value="FERRICHROME IRON RECEPTOR-RELATED"/>
    <property type="match status" value="1"/>
</dbReference>
<comment type="subcellular location">
    <subcellularLocation>
        <location evidence="1 12">Cell outer membrane</location>
        <topology evidence="1 12">Multi-pass membrane protein</topology>
    </subcellularLocation>
</comment>
<dbReference type="Pfam" id="PF00593">
    <property type="entry name" value="TonB_dep_Rec_b-barrel"/>
    <property type="match status" value="1"/>
</dbReference>
<dbReference type="InterPro" id="IPR039426">
    <property type="entry name" value="TonB-dep_rcpt-like"/>
</dbReference>
<dbReference type="InterPro" id="IPR000531">
    <property type="entry name" value="Beta-barrel_TonB"/>
</dbReference>
<feature type="domain" description="TonB-dependent receptor-like beta-barrel" evidence="13">
    <location>
        <begin position="19"/>
        <end position="348"/>
    </location>
</feature>
<dbReference type="PANTHER" id="PTHR32552:SF68">
    <property type="entry name" value="FERRICHROME OUTER MEMBRANE TRANSPORTER_PHAGE RECEPTOR"/>
    <property type="match status" value="1"/>
</dbReference>
<dbReference type="Proteomes" id="UP000199459">
    <property type="component" value="Unassembled WGS sequence"/>
</dbReference>
<proteinExistence type="inferred from homology"/>
<evidence type="ECO:0000313" key="15">
    <source>
        <dbReference type="Proteomes" id="UP000199459"/>
    </source>
</evidence>
<organism evidence="14 15">
    <name type="scientific">Nitrosomonas marina</name>
    <dbReference type="NCBI Taxonomy" id="917"/>
    <lineage>
        <taxon>Bacteria</taxon>
        <taxon>Pseudomonadati</taxon>
        <taxon>Pseudomonadota</taxon>
        <taxon>Betaproteobacteria</taxon>
        <taxon>Nitrosomonadales</taxon>
        <taxon>Nitrosomonadaceae</taxon>
        <taxon>Nitrosomonas</taxon>
    </lineage>
</organism>
<evidence type="ECO:0000256" key="2">
    <source>
        <dbReference type="ARBA" id="ARBA00022448"/>
    </source>
</evidence>
<evidence type="ECO:0000256" key="8">
    <source>
        <dbReference type="ARBA" id="ARBA00023065"/>
    </source>
</evidence>
<evidence type="ECO:0000256" key="6">
    <source>
        <dbReference type="ARBA" id="ARBA00022729"/>
    </source>
</evidence>
<keyword evidence="11 12" id="KW-0998">Cell outer membrane</keyword>
<evidence type="ECO:0000313" key="14">
    <source>
        <dbReference type="EMBL" id="SEM90235.1"/>
    </source>
</evidence>
<evidence type="ECO:0000259" key="13">
    <source>
        <dbReference type="Pfam" id="PF00593"/>
    </source>
</evidence>
<evidence type="ECO:0000256" key="10">
    <source>
        <dbReference type="ARBA" id="ARBA00023136"/>
    </source>
</evidence>
<keyword evidence="4" id="KW-0410">Iron transport</keyword>
<keyword evidence="10 12" id="KW-0472">Membrane</keyword>
<reference evidence="14 15" key="1">
    <citation type="submission" date="2016-10" db="EMBL/GenBank/DDBJ databases">
        <authorList>
            <person name="de Groot N.N."/>
        </authorList>
    </citation>
    <scope>NUCLEOTIDE SEQUENCE [LARGE SCALE GENOMIC DNA]</scope>
    <source>
        <strain evidence="14 15">Nm22</strain>
    </source>
</reference>
<evidence type="ECO:0000256" key="11">
    <source>
        <dbReference type="ARBA" id="ARBA00023237"/>
    </source>
</evidence>
<evidence type="ECO:0000256" key="1">
    <source>
        <dbReference type="ARBA" id="ARBA00004571"/>
    </source>
</evidence>
<evidence type="ECO:0000256" key="5">
    <source>
        <dbReference type="ARBA" id="ARBA00022692"/>
    </source>
</evidence>
<dbReference type="SUPFAM" id="SSF56935">
    <property type="entry name" value="Porins"/>
    <property type="match status" value="1"/>
</dbReference>
<dbReference type="AlphaFoldDB" id="A0A1H8C592"/>
<gene>
    <name evidence="14" type="ORF">SAMN05216325_10415</name>
</gene>
<evidence type="ECO:0000256" key="9">
    <source>
        <dbReference type="ARBA" id="ARBA00023077"/>
    </source>
</evidence>